<gene>
    <name evidence="1" type="ORF">ACFSBX_14465</name>
</gene>
<keyword evidence="2" id="KW-1185">Reference proteome</keyword>
<dbReference type="Proteomes" id="UP001597085">
    <property type="component" value="Unassembled WGS sequence"/>
</dbReference>
<evidence type="ECO:0000313" key="1">
    <source>
        <dbReference type="EMBL" id="MFD1600165.1"/>
    </source>
</evidence>
<proteinExistence type="predicted"/>
<sequence>MPAQGEITLACGQWYEGDPMLVHPETDSEYSIETVYPMPPFDDR</sequence>
<reference evidence="1 2" key="1">
    <citation type="journal article" date="2019" name="Int. J. Syst. Evol. Microbiol.">
        <title>The Global Catalogue of Microorganisms (GCM) 10K type strain sequencing project: providing services to taxonomists for standard genome sequencing and annotation.</title>
        <authorList>
            <consortium name="The Broad Institute Genomics Platform"/>
            <consortium name="The Broad Institute Genome Sequencing Center for Infectious Disease"/>
            <person name="Wu L."/>
            <person name="Ma J."/>
        </authorList>
    </citation>
    <scope>NUCLEOTIDE SEQUENCE [LARGE SCALE GENOMIC DNA]</scope>
    <source>
        <strain evidence="1 2">CGMCC 1.12121</strain>
    </source>
</reference>
<dbReference type="RefSeq" id="WP_256421215.1">
    <property type="nucleotide sequence ID" value="NZ_JANHDI010000006.1"/>
</dbReference>
<dbReference type="EMBL" id="JBHUDK010000012">
    <property type="protein sequence ID" value="MFD1600165.1"/>
    <property type="molecule type" value="Genomic_DNA"/>
</dbReference>
<evidence type="ECO:0000313" key="2">
    <source>
        <dbReference type="Proteomes" id="UP001597085"/>
    </source>
</evidence>
<comment type="caution">
    <text evidence="1">The sequence shown here is derived from an EMBL/GenBank/DDBJ whole genome shotgun (WGS) entry which is preliminary data.</text>
</comment>
<name>A0ABD6CSS0_9EURY</name>
<dbReference type="AlphaFoldDB" id="A0ABD6CSS0"/>
<accession>A0ABD6CSS0</accession>
<protein>
    <submittedName>
        <fullName evidence="1">Uncharacterized protein</fullName>
    </submittedName>
</protein>
<organism evidence="1 2">
    <name type="scientific">Halobellus rarus</name>
    <dbReference type="NCBI Taxonomy" id="1126237"/>
    <lineage>
        <taxon>Archaea</taxon>
        <taxon>Methanobacteriati</taxon>
        <taxon>Methanobacteriota</taxon>
        <taxon>Stenosarchaea group</taxon>
        <taxon>Halobacteria</taxon>
        <taxon>Halobacteriales</taxon>
        <taxon>Haloferacaceae</taxon>
        <taxon>Halobellus</taxon>
    </lineage>
</organism>